<dbReference type="PANTHER" id="PTHR28154:SF1">
    <property type="entry name" value="CELL WALL SYNTHESIS PROTEIN KNH1-RELATED"/>
    <property type="match status" value="1"/>
</dbReference>
<comment type="caution">
    <text evidence="5">The sequence shown here is derived from an EMBL/GenBank/DDBJ whole genome shotgun (WGS) entry which is preliminary data.</text>
</comment>
<dbReference type="Pfam" id="PF10342">
    <property type="entry name" value="Kre9_KNH"/>
    <property type="match status" value="1"/>
</dbReference>
<dbReference type="GO" id="GO:0006078">
    <property type="term" value="P:(1-&gt;6)-beta-D-glucan biosynthetic process"/>
    <property type="evidence" value="ECO:0007669"/>
    <property type="project" value="InterPro"/>
</dbReference>
<evidence type="ECO:0000313" key="5">
    <source>
        <dbReference type="EMBL" id="KAK0541250.1"/>
    </source>
</evidence>
<evidence type="ECO:0000256" key="2">
    <source>
        <dbReference type="SAM" id="MobiDB-lite"/>
    </source>
</evidence>
<dbReference type="Proteomes" id="UP001176521">
    <property type="component" value="Unassembled WGS sequence"/>
</dbReference>
<keyword evidence="6" id="KW-1185">Reference proteome</keyword>
<feature type="compositionally biased region" description="Low complexity" evidence="2">
    <location>
        <begin position="171"/>
        <end position="209"/>
    </location>
</feature>
<accession>A0AAN6GHM7</accession>
<dbReference type="EMBL" id="JAPDMQ010000002">
    <property type="protein sequence ID" value="KAK0541250.1"/>
    <property type="molecule type" value="Genomic_DNA"/>
</dbReference>
<organism evidence="5 6">
    <name type="scientific">Tilletia horrida</name>
    <dbReference type="NCBI Taxonomy" id="155126"/>
    <lineage>
        <taxon>Eukaryota</taxon>
        <taxon>Fungi</taxon>
        <taxon>Dikarya</taxon>
        <taxon>Basidiomycota</taxon>
        <taxon>Ustilaginomycotina</taxon>
        <taxon>Exobasidiomycetes</taxon>
        <taxon>Tilletiales</taxon>
        <taxon>Tilletiaceae</taxon>
        <taxon>Tilletia</taxon>
    </lineage>
</organism>
<dbReference type="AlphaFoldDB" id="A0AAN6GHM7"/>
<proteinExistence type="predicted"/>
<feature type="chain" id="PRO_5042953502" description="Yeast cell wall synthesis Kre9/Knh1-like N-terminal domain-containing protein" evidence="3">
    <location>
        <begin position="27"/>
        <end position="242"/>
    </location>
</feature>
<evidence type="ECO:0000313" key="6">
    <source>
        <dbReference type="Proteomes" id="UP001176521"/>
    </source>
</evidence>
<sequence>MAFHRSGLLFAALALLLCLFASSAQAGVYITSPDASTKESGTRMEISWRDDHKKPTLKNWGNLTIYLGTGSSTSQFMLQRLATDVRPNAHSAKVKIDRSVGASSSEYFIRIVGGATLNDGTHPESYSARFTLDKMTGKFNSTVEAALRGTGKGKGIAAGGSGGGAGGSGSGNSSSSSAAASAPKGTTSTTSSTATRPAASATTTTARGGARVGVETPLQAVGPLAAMMTCLALSLAAGLAVL</sequence>
<gene>
    <name evidence="5" type="ORF">OC842_000083</name>
</gene>
<evidence type="ECO:0000256" key="1">
    <source>
        <dbReference type="ARBA" id="ARBA00022729"/>
    </source>
</evidence>
<dbReference type="InterPro" id="IPR045328">
    <property type="entry name" value="Kre9/Knh1"/>
</dbReference>
<feature type="compositionally biased region" description="Gly residues" evidence="2">
    <location>
        <begin position="158"/>
        <end position="170"/>
    </location>
</feature>
<feature type="domain" description="Yeast cell wall synthesis Kre9/Knh1-like N-terminal" evidence="4">
    <location>
        <begin position="37"/>
        <end position="132"/>
    </location>
</feature>
<evidence type="ECO:0000256" key="3">
    <source>
        <dbReference type="SAM" id="SignalP"/>
    </source>
</evidence>
<evidence type="ECO:0000259" key="4">
    <source>
        <dbReference type="Pfam" id="PF10342"/>
    </source>
</evidence>
<dbReference type="GO" id="GO:0042546">
    <property type="term" value="P:cell wall biogenesis"/>
    <property type="evidence" value="ECO:0007669"/>
    <property type="project" value="InterPro"/>
</dbReference>
<dbReference type="InterPro" id="IPR018466">
    <property type="entry name" value="Kre9/Knh1-like_N"/>
</dbReference>
<name>A0AAN6GHM7_9BASI</name>
<reference evidence="5" key="1">
    <citation type="journal article" date="2023" name="PhytoFront">
        <title>Draft Genome Resources of Seven Strains of Tilletia horrida, Causal Agent of Kernel Smut of Rice.</title>
        <authorList>
            <person name="Khanal S."/>
            <person name="Antony Babu S."/>
            <person name="Zhou X.G."/>
        </authorList>
    </citation>
    <scope>NUCLEOTIDE SEQUENCE</scope>
    <source>
        <strain evidence="5">TX3</strain>
    </source>
</reference>
<protein>
    <recommendedName>
        <fullName evidence="4">Yeast cell wall synthesis Kre9/Knh1-like N-terminal domain-containing protein</fullName>
    </recommendedName>
</protein>
<keyword evidence="1 3" id="KW-0732">Signal</keyword>
<feature type="signal peptide" evidence="3">
    <location>
        <begin position="1"/>
        <end position="26"/>
    </location>
</feature>
<dbReference type="PANTHER" id="PTHR28154">
    <property type="entry name" value="CELL WALL SYNTHESIS PROTEIN KNH1-RELATED"/>
    <property type="match status" value="1"/>
</dbReference>
<feature type="region of interest" description="Disordered" evidence="2">
    <location>
        <begin position="158"/>
        <end position="210"/>
    </location>
</feature>